<comment type="caution">
    <text evidence="8">The sequence shown here is derived from an EMBL/GenBank/DDBJ whole genome shotgun (WGS) entry which is preliminary data.</text>
</comment>
<dbReference type="PANTHER" id="PTHR43141:SF4">
    <property type="entry name" value="CYTOCHROME BD2 SUBUNIT II"/>
    <property type="match status" value="1"/>
</dbReference>
<evidence type="ECO:0000256" key="1">
    <source>
        <dbReference type="ARBA" id="ARBA00004651"/>
    </source>
</evidence>
<accession>A0A7K3LZ43</accession>
<feature type="transmembrane region" description="Helical" evidence="7">
    <location>
        <begin position="230"/>
        <end position="250"/>
    </location>
</feature>
<evidence type="ECO:0000256" key="4">
    <source>
        <dbReference type="ARBA" id="ARBA00022692"/>
    </source>
</evidence>
<comment type="similarity">
    <text evidence="2">Belongs to the cytochrome ubiquinol oxidase subunit 2 family.</text>
</comment>
<sequence>METLAIVILVFYAIGYFVLGGADIGAGMLIPILGRDRGERRLVVATIVPFFLTNEVWLIATAGVLIGLFPVLEGDLLSGLFPLFVALLAGWVSRDIGVWFRGRVDGDGRGARAWRAGCDAVISAGSWIVAGSWGWIFAGLLAGVTDRVVTEPVVVVAVVAVMTVFALHGLAFVALRSAGELRRRSLQWFGASGEQRTFAVTSAVMAALTVVAGSNLALTETVADAGTLGWLVPAILVITPFLVAAQVWVWRLCAHRIVLSKGHDGAKINI</sequence>
<dbReference type="Pfam" id="PF02322">
    <property type="entry name" value="Cyt_bd_oxida_II"/>
    <property type="match status" value="1"/>
</dbReference>
<dbReference type="GO" id="GO:0019646">
    <property type="term" value="P:aerobic electron transport chain"/>
    <property type="evidence" value="ECO:0007669"/>
    <property type="project" value="TreeGrafter"/>
</dbReference>
<feature type="transmembrane region" description="Helical" evidence="7">
    <location>
        <begin position="196"/>
        <end position="218"/>
    </location>
</feature>
<dbReference type="InterPro" id="IPR003317">
    <property type="entry name" value="Cyt-d_oxidase_su2"/>
</dbReference>
<dbReference type="GO" id="GO:0009055">
    <property type="term" value="F:electron transfer activity"/>
    <property type="evidence" value="ECO:0007669"/>
    <property type="project" value="TreeGrafter"/>
</dbReference>
<dbReference type="PANTHER" id="PTHR43141">
    <property type="entry name" value="CYTOCHROME BD2 SUBUNIT II"/>
    <property type="match status" value="1"/>
</dbReference>
<dbReference type="Proteomes" id="UP000460435">
    <property type="component" value="Unassembled WGS sequence"/>
</dbReference>
<keyword evidence="9" id="KW-1185">Reference proteome</keyword>
<keyword evidence="3" id="KW-1003">Cell membrane</keyword>
<proteinExistence type="inferred from homology"/>
<dbReference type="GO" id="GO:0016682">
    <property type="term" value="F:oxidoreductase activity, acting on diphenols and related substances as donors, oxygen as acceptor"/>
    <property type="evidence" value="ECO:0007669"/>
    <property type="project" value="TreeGrafter"/>
</dbReference>
<feature type="transmembrane region" description="Helical" evidence="7">
    <location>
        <begin position="153"/>
        <end position="175"/>
    </location>
</feature>
<gene>
    <name evidence="8" type="ORF">F7O44_04330</name>
</gene>
<evidence type="ECO:0000313" key="9">
    <source>
        <dbReference type="Proteomes" id="UP000460435"/>
    </source>
</evidence>
<organism evidence="8 9">
    <name type="scientific">Phytoactinopolyspora mesophila</name>
    <dbReference type="NCBI Taxonomy" id="2650750"/>
    <lineage>
        <taxon>Bacteria</taxon>
        <taxon>Bacillati</taxon>
        <taxon>Actinomycetota</taxon>
        <taxon>Actinomycetes</taxon>
        <taxon>Jiangellales</taxon>
        <taxon>Jiangellaceae</taxon>
        <taxon>Phytoactinopolyspora</taxon>
    </lineage>
</organism>
<evidence type="ECO:0000256" key="2">
    <source>
        <dbReference type="ARBA" id="ARBA00007543"/>
    </source>
</evidence>
<comment type="subcellular location">
    <subcellularLocation>
        <location evidence="1">Cell membrane</location>
        <topology evidence="1">Multi-pass membrane protein</topology>
    </subcellularLocation>
</comment>
<dbReference type="EMBL" id="WLZY01000001">
    <property type="protein sequence ID" value="NDL56294.1"/>
    <property type="molecule type" value="Genomic_DNA"/>
</dbReference>
<dbReference type="GO" id="GO:0005886">
    <property type="term" value="C:plasma membrane"/>
    <property type="evidence" value="ECO:0007669"/>
    <property type="project" value="UniProtKB-SubCell"/>
</dbReference>
<name>A0A7K3LZ43_9ACTN</name>
<reference evidence="8 9" key="1">
    <citation type="submission" date="2019-11" db="EMBL/GenBank/DDBJ databases">
        <authorList>
            <person name="Li X.-J."/>
            <person name="Feng X.-M."/>
        </authorList>
    </citation>
    <scope>NUCLEOTIDE SEQUENCE [LARGE SCALE GENOMIC DNA]</scope>
    <source>
        <strain evidence="8 9">XMNu-373</strain>
    </source>
</reference>
<evidence type="ECO:0000256" key="6">
    <source>
        <dbReference type="ARBA" id="ARBA00023136"/>
    </source>
</evidence>
<evidence type="ECO:0000256" key="3">
    <source>
        <dbReference type="ARBA" id="ARBA00022475"/>
    </source>
</evidence>
<keyword evidence="5 7" id="KW-1133">Transmembrane helix</keyword>
<evidence type="ECO:0000313" key="8">
    <source>
        <dbReference type="EMBL" id="NDL56294.1"/>
    </source>
</evidence>
<keyword evidence="6 7" id="KW-0472">Membrane</keyword>
<feature type="transmembrane region" description="Helical" evidence="7">
    <location>
        <begin position="80"/>
        <end position="100"/>
    </location>
</feature>
<feature type="transmembrane region" description="Helical" evidence="7">
    <location>
        <begin position="120"/>
        <end position="141"/>
    </location>
</feature>
<protein>
    <submittedName>
        <fullName evidence="8">Cytochrome d ubiquinol oxidase subunit II</fullName>
    </submittedName>
</protein>
<dbReference type="GO" id="GO:0070069">
    <property type="term" value="C:cytochrome complex"/>
    <property type="evidence" value="ECO:0007669"/>
    <property type="project" value="TreeGrafter"/>
</dbReference>
<keyword evidence="4 7" id="KW-0812">Transmembrane</keyword>
<dbReference type="AlphaFoldDB" id="A0A7K3LZ43"/>
<feature type="transmembrane region" description="Helical" evidence="7">
    <location>
        <begin position="6"/>
        <end position="30"/>
    </location>
</feature>
<dbReference type="RefSeq" id="WP_162448902.1">
    <property type="nucleotide sequence ID" value="NZ_WLZY01000001.1"/>
</dbReference>
<feature type="transmembrane region" description="Helical" evidence="7">
    <location>
        <begin position="42"/>
        <end position="68"/>
    </location>
</feature>
<evidence type="ECO:0000256" key="7">
    <source>
        <dbReference type="SAM" id="Phobius"/>
    </source>
</evidence>
<evidence type="ECO:0000256" key="5">
    <source>
        <dbReference type="ARBA" id="ARBA00022989"/>
    </source>
</evidence>